<reference evidence="2" key="2">
    <citation type="submission" date="2020-10" db="EMBL/GenBank/DDBJ databases">
        <authorList>
            <person name="Peck L.D."/>
            <person name="Nowell R.W."/>
            <person name="Flood J."/>
            <person name="Ryan M.J."/>
            <person name="Barraclough T.G."/>
        </authorList>
    </citation>
    <scope>NUCLEOTIDE SEQUENCE</scope>
    <source>
        <strain evidence="2">IMI 127659i</strain>
    </source>
</reference>
<dbReference type="OrthoDB" id="5107026at2759"/>
<reference evidence="2" key="1">
    <citation type="journal article" date="2020" name="bioRxiv">
        <title>Historical genomics reveals the evolutionary mechanisms behind multiple outbreaks of the host-specific coffee wilt pathogen Fusarium xylarioides.</title>
        <authorList>
            <person name="Peck D."/>
            <person name="Nowell R.W."/>
            <person name="Flood J."/>
            <person name="Ryan M.J."/>
            <person name="Barraclough T.G."/>
        </authorList>
    </citation>
    <scope>NUCLEOTIDE SEQUENCE</scope>
    <source>
        <strain evidence="2">IMI 127659i</strain>
    </source>
</reference>
<dbReference type="Proteomes" id="UP000750502">
    <property type="component" value="Unassembled WGS sequence"/>
</dbReference>
<protein>
    <submittedName>
        <fullName evidence="2">Uncharacterized protein</fullName>
    </submittedName>
</protein>
<dbReference type="AlphaFoldDB" id="A0A9P7HGY5"/>
<evidence type="ECO:0000313" key="2">
    <source>
        <dbReference type="EMBL" id="KAG5759434.1"/>
    </source>
</evidence>
<keyword evidence="3" id="KW-1185">Reference proteome</keyword>
<proteinExistence type="predicted"/>
<gene>
    <name evidence="2" type="ORF">H9Q72_012443</name>
</gene>
<feature type="compositionally biased region" description="Acidic residues" evidence="1">
    <location>
        <begin position="45"/>
        <end position="57"/>
    </location>
</feature>
<feature type="compositionally biased region" description="Low complexity" evidence="1">
    <location>
        <begin position="102"/>
        <end position="113"/>
    </location>
</feature>
<feature type="region of interest" description="Disordered" evidence="1">
    <location>
        <begin position="1"/>
        <end position="133"/>
    </location>
</feature>
<comment type="caution">
    <text evidence="2">The sequence shown here is derived from an EMBL/GenBank/DDBJ whole genome shotgun (WGS) entry which is preliminary data.</text>
</comment>
<dbReference type="EMBL" id="JADFTT010000663">
    <property type="protein sequence ID" value="KAG5759434.1"/>
    <property type="molecule type" value="Genomic_DNA"/>
</dbReference>
<accession>A0A9P7HGY5</accession>
<evidence type="ECO:0000313" key="3">
    <source>
        <dbReference type="Proteomes" id="UP000750502"/>
    </source>
</evidence>
<evidence type="ECO:0000256" key="1">
    <source>
        <dbReference type="SAM" id="MobiDB-lite"/>
    </source>
</evidence>
<name>A0A9P7HGY5_9HYPO</name>
<organism evidence="2 3">
    <name type="scientific">Fusarium xylarioides</name>
    <dbReference type="NCBI Taxonomy" id="221167"/>
    <lineage>
        <taxon>Eukaryota</taxon>
        <taxon>Fungi</taxon>
        <taxon>Dikarya</taxon>
        <taxon>Ascomycota</taxon>
        <taxon>Pezizomycotina</taxon>
        <taxon>Sordariomycetes</taxon>
        <taxon>Hypocreomycetidae</taxon>
        <taxon>Hypocreales</taxon>
        <taxon>Nectriaceae</taxon>
        <taxon>Fusarium</taxon>
        <taxon>Fusarium fujikuroi species complex</taxon>
    </lineage>
</organism>
<sequence length="149" mass="16195">MKKRKSIFSEFTHWSDDSESDDEAKKPVKRSRRDKNTQTSTDPDPTPDEDTISDPETVENAPDPGPSQPESSEDTISDAGDPDTNATTVEEPAENAPDPRPSQAGSSGTQNTGSGQGRPICNRSGCTRPRESRFGTCDNCLAYNRAYGR</sequence>